<dbReference type="GO" id="GO:0004674">
    <property type="term" value="F:protein serine/threonine kinase activity"/>
    <property type="evidence" value="ECO:0007669"/>
    <property type="project" value="UniProtKB-KW"/>
</dbReference>
<dbReference type="FunFam" id="3.30.200.20:FF:000040">
    <property type="entry name" value="Dual specificity mitogen-activated protein kinase kinase"/>
    <property type="match status" value="1"/>
</dbReference>
<proteinExistence type="inferred from homology"/>
<feature type="binding site" evidence="11">
    <location>
        <position position="71"/>
    </location>
    <ligand>
        <name>ATP</name>
        <dbReference type="ChEBI" id="CHEBI:30616"/>
    </ligand>
</feature>
<dbReference type="SMART" id="SM00220">
    <property type="entry name" value="S_TKc"/>
    <property type="match status" value="1"/>
</dbReference>
<evidence type="ECO:0000259" key="14">
    <source>
        <dbReference type="PROSITE" id="PS50011"/>
    </source>
</evidence>
<evidence type="ECO:0000256" key="9">
    <source>
        <dbReference type="ARBA" id="ARBA00049299"/>
    </source>
</evidence>
<dbReference type="AlphaFoldDB" id="A0A1Y2BXU3"/>
<dbReference type="OrthoDB" id="10252354at2759"/>
<dbReference type="EC" id="2.7.12.2" evidence="7"/>
<evidence type="ECO:0000313" key="16">
    <source>
        <dbReference type="Proteomes" id="UP000193642"/>
    </source>
</evidence>
<evidence type="ECO:0000256" key="4">
    <source>
        <dbReference type="ARBA" id="ARBA00022777"/>
    </source>
</evidence>
<comment type="catalytic activity">
    <reaction evidence="9">
        <text>L-threonyl-[protein] + ATP = O-phospho-L-threonyl-[protein] + ADP + H(+)</text>
        <dbReference type="Rhea" id="RHEA:46608"/>
        <dbReference type="Rhea" id="RHEA-COMP:11060"/>
        <dbReference type="Rhea" id="RHEA-COMP:11605"/>
        <dbReference type="ChEBI" id="CHEBI:15378"/>
        <dbReference type="ChEBI" id="CHEBI:30013"/>
        <dbReference type="ChEBI" id="CHEBI:30616"/>
        <dbReference type="ChEBI" id="CHEBI:61977"/>
        <dbReference type="ChEBI" id="CHEBI:456216"/>
        <dbReference type="EC" id="2.7.12.2"/>
    </reaction>
</comment>
<dbReference type="InterPro" id="IPR000719">
    <property type="entry name" value="Prot_kinase_dom"/>
</dbReference>
<gene>
    <name evidence="15" type="ORF">BCR33DRAFT_681842</name>
</gene>
<organism evidence="15 16">
    <name type="scientific">Rhizoclosmatium globosum</name>
    <dbReference type="NCBI Taxonomy" id="329046"/>
    <lineage>
        <taxon>Eukaryota</taxon>
        <taxon>Fungi</taxon>
        <taxon>Fungi incertae sedis</taxon>
        <taxon>Chytridiomycota</taxon>
        <taxon>Chytridiomycota incertae sedis</taxon>
        <taxon>Chytridiomycetes</taxon>
        <taxon>Chytridiales</taxon>
        <taxon>Chytriomycetaceae</taxon>
        <taxon>Rhizoclosmatium</taxon>
    </lineage>
</organism>
<keyword evidence="5 11" id="KW-0067">ATP-binding</keyword>
<evidence type="ECO:0000256" key="13">
    <source>
        <dbReference type="SAM" id="Coils"/>
    </source>
</evidence>
<dbReference type="PIRSF" id="PIRSF000654">
    <property type="entry name" value="Integrin-linked_kinase"/>
    <property type="match status" value="1"/>
</dbReference>
<evidence type="ECO:0000256" key="7">
    <source>
        <dbReference type="ARBA" id="ARBA00038999"/>
    </source>
</evidence>
<evidence type="ECO:0000256" key="5">
    <source>
        <dbReference type="ARBA" id="ARBA00022840"/>
    </source>
</evidence>
<comment type="caution">
    <text evidence="15">The sequence shown here is derived from an EMBL/GenBank/DDBJ whole genome shotgun (WGS) entry which is preliminary data.</text>
</comment>
<dbReference type="Gene3D" id="1.10.510.10">
    <property type="entry name" value="Transferase(Phosphotransferase) domain 1"/>
    <property type="match status" value="1"/>
</dbReference>
<evidence type="ECO:0000313" key="15">
    <source>
        <dbReference type="EMBL" id="ORY39589.1"/>
    </source>
</evidence>
<keyword evidence="1 12" id="KW-0723">Serine/threonine-protein kinase</keyword>
<dbReference type="STRING" id="329046.A0A1Y2BXU3"/>
<dbReference type="EMBL" id="MCGO01000039">
    <property type="protein sequence ID" value="ORY39589.1"/>
    <property type="molecule type" value="Genomic_DNA"/>
</dbReference>
<dbReference type="PROSITE" id="PS00108">
    <property type="entry name" value="PROTEIN_KINASE_ST"/>
    <property type="match status" value="1"/>
</dbReference>
<dbReference type="InterPro" id="IPR017441">
    <property type="entry name" value="Protein_kinase_ATP_BS"/>
</dbReference>
<dbReference type="Proteomes" id="UP000193642">
    <property type="component" value="Unassembled WGS sequence"/>
</dbReference>
<dbReference type="PROSITE" id="PS00107">
    <property type="entry name" value="PROTEIN_KINASE_ATP"/>
    <property type="match status" value="1"/>
</dbReference>
<comment type="similarity">
    <text evidence="6">Belongs to the protein kinase superfamily. STE Ser/Thr protein kinase family. MAP kinase kinase subfamily.</text>
</comment>
<evidence type="ECO:0000256" key="11">
    <source>
        <dbReference type="PROSITE-ProRule" id="PRU10141"/>
    </source>
</evidence>
<evidence type="ECO:0000256" key="1">
    <source>
        <dbReference type="ARBA" id="ARBA00022527"/>
    </source>
</evidence>
<dbReference type="GO" id="GO:0004708">
    <property type="term" value="F:MAP kinase kinase activity"/>
    <property type="evidence" value="ECO:0007669"/>
    <property type="project" value="UniProtKB-EC"/>
</dbReference>
<dbReference type="InterPro" id="IPR008271">
    <property type="entry name" value="Ser/Thr_kinase_AS"/>
</dbReference>
<feature type="domain" description="Protein kinase" evidence="14">
    <location>
        <begin position="42"/>
        <end position="300"/>
    </location>
</feature>
<sequence>MNPPPQFKLGIVTTPTLQNPLKAAITPLLVPEGEIKFRDEDLEFVEELGHGAGGSVAKVVHIPSGAIMARKYLSVNVDAEQERKKAERNLKNELKILHKCRSEYIVSSFGAYISDGGVNVVMEYMDLGSLDSVYKQFGAVPEEIVVKVAVRTLKGLVYLQKMNIVHRDIKPSNLLLNSAGQIKIADFGVSKELVNTQARTFTGTQGYLAPERIDSGQIYGVVSDIWSLGLTLMEIATAVFPYAEAGESVFDLITFIKEKEAPRLPPGRFSEGFEGLVGLCLIKDHMERPAPDVLLQHPSCVAAEADGCDVVEWAKGLLAQLEK</sequence>
<dbReference type="Gene3D" id="3.30.200.20">
    <property type="entry name" value="Phosphorylase Kinase, domain 1"/>
    <property type="match status" value="1"/>
</dbReference>
<feature type="coiled-coil region" evidence="13">
    <location>
        <begin position="69"/>
        <end position="103"/>
    </location>
</feature>
<keyword evidence="16" id="KW-1185">Reference proteome</keyword>
<keyword evidence="3 11" id="KW-0547">Nucleotide-binding</keyword>
<keyword evidence="13" id="KW-0175">Coiled coil</keyword>
<dbReference type="InterPro" id="IPR011009">
    <property type="entry name" value="Kinase-like_dom_sf"/>
</dbReference>
<name>A0A1Y2BXU3_9FUNG</name>
<comment type="catalytic activity">
    <reaction evidence="8">
        <text>L-seryl-[protein] + ATP = O-phospho-L-seryl-[protein] + ADP + H(+)</text>
        <dbReference type="Rhea" id="RHEA:17989"/>
        <dbReference type="Rhea" id="RHEA-COMP:9863"/>
        <dbReference type="Rhea" id="RHEA-COMP:11604"/>
        <dbReference type="ChEBI" id="CHEBI:15378"/>
        <dbReference type="ChEBI" id="CHEBI:29999"/>
        <dbReference type="ChEBI" id="CHEBI:30616"/>
        <dbReference type="ChEBI" id="CHEBI:83421"/>
        <dbReference type="ChEBI" id="CHEBI:456216"/>
        <dbReference type="EC" id="2.7.12.2"/>
    </reaction>
</comment>
<keyword evidence="2" id="KW-0808">Transferase</keyword>
<keyword evidence="4 15" id="KW-0418">Kinase</keyword>
<dbReference type="PANTHER" id="PTHR48013:SF9">
    <property type="entry name" value="DUAL SPECIFICITY MITOGEN-ACTIVATED PROTEIN KINASE KINASE 5"/>
    <property type="match status" value="1"/>
</dbReference>
<dbReference type="PANTHER" id="PTHR48013">
    <property type="entry name" value="DUAL SPECIFICITY MITOGEN-ACTIVATED PROTEIN KINASE KINASE 5-RELATED"/>
    <property type="match status" value="1"/>
</dbReference>
<evidence type="ECO:0000256" key="6">
    <source>
        <dbReference type="ARBA" id="ARBA00038035"/>
    </source>
</evidence>
<dbReference type="SUPFAM" id="SSF56112">
    <property type="entry name" value="Protein kinase-like (PK-like)"/>
    <property type="match status" value="1"/>
</dbReference>
<evidence type="ECO:0000256" key="2">
    <source>
        <dbReference type="ARBA" id="ARBA00022679"/>
    </source>
</evidence>
<accession>A0A1Y2BXU3</accession>
<dbReference type="GO" id="GO:0005524">
    <property type="term" value="F:ATP binding"/>
    <property type="evidence" value="ECO:0007669"/>
    <property type="project" value="UniProtKB-UniRule"/>
</dbReference>
<evidence type="ECO:0000256" key="10">
    <source>
        <dbReference type="ARBA" id="ARBA00051693"/>
    </source>
</evidence>
<reference evidence="15 16" key="1">
    <citation type="submission" date="2016-07" db="EMBL/GenBank/DDBJ databases">
        <title>Pervasive Adenine N6-methylation of Active Genes in Fungi.</title>
        <authorList>
            <consortium name="DOE Joint Genome Institute"/>
            <person name="Mondo S.J."/>
            <person name="Dannebaum R.O."/>
            <person name="Kuo R.C."/>
            <person name="Labutti K."/>
            <person name="Haridas S."/>
            <person name="Kuo A."/>
            <person name="Salamov A."/>
            <person name="Ahrendt S.R."/>
            <person name="Lipzen A."/>
            <person name="Sullivan W."/>
            <person name="Andreopoulos W.B."/>
            <person name="Clum A."/>
            <person name="Lindquist E."/>
            <person name="Daum C."/>
            <person name="Ramamoorthy G.K."/>
            <person name="Gryganskyi A."/>
            <person name="Culley D."/>
            <person name="Magnuson J.K."/>
            <person name="James T.Y."/>
            <person name="O'Malley M.A."/>
            <person name="Stajich J.E."/>
            <person name="Spatafora J.W."/>
            <person name="Visel A."/>
            <person name="Grigoriev I.V."/>
        </authorList>
    </citation>
    <scope>NUCLEOTIDE SEQUENCE [LARGE SCALE GENOMIC DNA]</scope>
    <source>
        <strain evidence="15 16">JEL800</strain>
    </source>
</reference>
<comment type="catalytic activity">
    <reaction evidence="10">
        <text>L-tyrosyl-[protein] + ATP = O-phospho-L-tyrosyl-[protein] + ADP + H(+)</text>
        <dbReference type="Rhea" id="RHEA:10596"/>
        <dbReference type="Rhea" id="RHEA-COMP:10136"/>
        <dbReference type="Rhea" id="RHEA-COMP:20101"/>
        <dbReference type="ChEBI" id="CHEBI:15378"/>
        <dbReference type="ChEBI" id="CHEBI:30616"/>
        <dbReference type="ChEBI" id="CHEBI:46858"/>
        <dbReference type="ChEBI" id="CHEBI:61978"/>
        <dbReference type="ChEBI" id="CHEBI:456216"/>
        <dbReference type="EC" id="2.7.12.2"/>
    </reaction>
</comment>
<dbReference type="PROSITE" id="PS50011">
    <property type="entry name" value="PROTEIN_KINASE_DOM"/>
    <property type="match status" value="1"/>
</dbReference>
<evidence type="ECO:0000256" key="8">
    <source>
        <dbReference type="ARBA" id="ARBA00049014"/>
    </source>
</evidence>
<protein>
    <recommendedName>
        <fullName evidence="7">mitogen-activated protein kinase kinase</fullName>
        <ecNumber evidence="7">2.7.12.2</ecNumber>
    </recommendedName>
</protein>
<evidence type="ECO:0000256" key="12">
    <source>
        <dbReference type="RuleBase" id="RU000304"/>
    </source>
</evidence>
<dbReference type="Pfam" id="PF00069">
    <property type="entry name" value="Pkinase"/>
    <property type="match status" value="1"/>
</dbReference>
<evidence type="ECO:0000256" key="3">
    <source>
        <dbReference type="ARBA" id="ARBA00022741"/>
    </source>
</evidence>